<reference evidence="2" key="2">
    <citation type="submission" date="2023-03" db="EMBL/GenBank/DDBJ databases">
        <authorList>
            <person name="Zhang Z."/>
        </authorList>
    </citation>
    <scope>NUCLEOTIDE SEQUENCE</scope>
    <source>
        <strain evidence="2">DSA</strain>
    </source>
</reference>
<evidence type="ECO:0000313" key="3">
    <source>
        <dbReference type="Proteomes" id="UP001172911"/>
    </source>
</evidence>
<dbReference type="PROSITE" id="PS00195">
    <property type="entry name" value="GLUTAREDOXIN_1"/>
    <property type="match status" value="1"/>
</dbReference>
<reference evidence="2" key="1">
    <citation type="journal article" date="2023" name="J. Hazard. Mater.">
        <title>Anaerobic biodegradation of pyrene and benzo[a]pyrene by a new sulfate-reducing Desulforamulus aquiferis strain DSA.</title>
        <authorList>
            <person name="Zhang Z."/>
            <person name="Sun J."/>
            <person name="Gong X."/>
            <person name="Wang C."/>
            <person name="Wang H."/>
        </authorList>
    </citation>
    <scope>NUCLEOTIDE SEQUENCE</scope>
    <source>
        <strain evidence="2">DSA</strain>
    </source>
</reference>
<protein>
    <submittedName>
        <fullName evidence="2">Zinc ribbon domain-containing protein</fullName>
    </submittedName>
</protein>
<comment type="caution">
    <text evidence="2">The sequence shown here is derived from an EMBL/GenBank/DDBJ whole genome shotgun (WGS) entry which is preliminary data.</text>
</comment>
<dbReference type="AlphaFoldDB" id="A0AAW7Z804"/>
<dbReference type="InterPro" id="IPR025874">
    <property type="entry name" value="DZR"/>
</dbReference>
<organism evidence="2 3">
    <name type="scientific">Desulforamulus aquiferis</name>
    <dbReference type="NCBI Taxonomy" id="1397668"/>
    <lineage>
        <taxon>Bacteria</taxon>
        <taxon>Bacillati</taxon>
        <taxon>Bacillota</taxon>
        <taxon>Clostridia</taxon>
        <taxon>Eubacteriales</taxon>
        <taxon>Peptococcaceae</taxon>
        <taxon>Desulforamulus</taxon>
    </lineage>
</organism>
<dbReference type="Pfam" id="PF12773">
    <property type="entry name" value="DZR"/>
    <property type="match status" value="1"/>
</dbReference>
<keyword evidence="3" id="KW-1185">Reference proteome</keyword>
<proteinExistence type="predicted"/>
<accession>A0AAW7Z804</accession>
<dbReference type="InterPro" id="IPR011767">
    <property type="entry name" value="GLR_AS"/>
</dbReference>
<name>A0AAW7Z804_9FIRM</name>
<sequence>MSICPYCQKEMDAGFDTCPHCGVTMTYLYKCNRCEQEFAATGILRFCPLCDADLTDQLN</sequence>
<evidence type="ECO:0000313" key="2">
    <source>
        <dbReference type="EMBL" id="MDO7785959.1"/>
    </source>
</evidence>
<gene>
    <name evidence="2" type="ORF">P6N53_01790</name>
</gene>
<evidence type="ECO:0000259" key="1">
    <source>
        <dbReference type="Pfam" id="PF12773"/>
    </source>
</evidence>
<dbReference type="RefSeq" id="WP_304540676.1">
    <property type="nucleotide sequence ID" value="NZ_JARPTC010000002.1"/>
</dbReference>
<dbReference type="Proteomes" id="UP001172911">
    <property type="component" value="Unassembled WGS sequence"/>
</dbReference>
<feature type="domain" description="DZANK-type" evidence="1">
    <location>
        <begin position="4"/>
        <end position="50"/>
    </location>
</feature>
<dbReference type="EMBL" id="JARPTC010000002">
    <property type="protein sequence ID" value="MDO7785959.1"/>
    <property type="molecule type" value="Genomic_DNA"/>
</dbReference>